<comment type="caution">
    <text evidence="1">The sequence shown here is derived from an EMBL/GenBank/DDBJ whole genome shotgun (WGS) entry which is preliminary data.</text>
</comment>
<organism evidence="1 2">
    <name type="scientific">Kocuria flava</name>
    <dbReference type="NCBI Taxonomy" id="446860"/>
    <lineage>
        <taxon>Bacteria</taxon>
        <taxon>Bacillati</taxon>
        <taxon>Actinomycetota</taxon>
        <taxon>Actinomycetes</taxon>
        <taxon>Micrococcales</taxon>
        <taxon>Micrococcaceae</taxon>
        <taxon>Kocuria</taxon>
    </lineage>
</organism>
<dbReference type="RefSeq" id="WP_101853462.1">
    <property type="nucleotide sequence ID" value="NZ_LOMZ01000005.1"/>
</dbReference>
<sequence length="122" mass="13505">MHLEDPTTAAPGSAPRWVHAYQQASTELAPVIDGIVVTAALFAPTGDLVVFFNRPDGSRYAWIYDRQYLPASEAAEKEFARLSLLGDLLPPARWAQPLDRADLAQWAARFGDLRWGGRTNQP</sequence>
<dbReference type="AlphaFoldDB" id="A0A2N4SXF5"/>
<name>A0A2N4SXF5_9MICC</name>
<proteinExistence type="predicted"/>
<evidence type="ECO:0000313" key="2">
    <source>
        <dbReference type="Proteomes" id="UP000234632"/>
    </source>
</evidence>
<gene>
    <name evidence="1" type="ORF">AUQ48_17330</name>
</gene>
<evidence type="ECO:0000313" key="1">
    <source>
        <dbReference type="EMBL" id="PLC10660.1"/>
    </source>
</evidence>
<accession>A0A2N4SXF5</accession>
<protein>
    <submittedName>
        <fullName evidence="1">Uncharacterized protein</fullName>
    </submittedName>
</protein>
<dbReference type="Proteomes" id="UP000234632">
    <property type="component" value="Unassembled WGS sequence"/>
</dbReference>
<reference evidence="1 2" key="1">
    <citation type="submission" date="2015-12" db="EMBL/GenBank/DDBJ databases">
        <authorList>
            <person name="Shamseldin A."/>
            <person name="Moawad H."/>
            <person name="Abd El-Rahim W.M."/>
            <person name="Sadowsky M.J."/>
        </authorList>
    </citation>
    <scope>NUCLEOTIDE SEQUENCE [LARGE SCALE GENOMIC DNA]</scope>
    <source>
        <strain evidence="1 2">S43</strain>
    </source>
</reference>
<dbReference type="EMBL" id="LOMZ01000005">
    <property type="protein sequence ID" value="PLC10660.1"/>
    <property type="molecule type" value="Genomic_DNA"/>
</dbReference>